<evidence type="ECO:0000259" key="4">
    <source>
        <dbReference type="PROSITE" id="PS50958"/>
    </source>
</evidence>
<dbReference type="RefSeq" id="XP_022235105.1">
    <property type="nucleotide sequence ID" value="XM_022379397.1"/>
</dbReference>
<dbReference type="PROSITE" id="PS50092">
    <property type="entry name" value="TSP1"/>
    <property type="match status" value="1"/>
</dbReference>
<evidence type="ECO:0000313" key="6">
    <source>
        <dbReference type="RefSeq" id="XP_022235105.1"/>
    </source>
</evidence>
<evidence type="ECO:0000256" key="3">
    <source>
        <dbReference type="ARBA" id="ARBA00023180"/>
    </source>
</evidence>
<keyword evidence="1" id="KW-0732">Signal</keyword>
<accession>A0ABM1RUQ0</accession>
<dbReference type="PROSITE" id="PS50958">
    <property type="entry name" value="SMB_2"/>
    <property type="match status" value="1"/>
</dbReference>
<dbReference type="InterPro" id="IPR036024">
    <property type="entry name" value="Somatomedin_B-like_dom_sf"/>
</dbReference>
<dbReference type="Pfam" id="PF01033">
    <property type="entry name" value="Somatomedin_B"/>
    <property type="match status" value="1"/>
</dbReference>
<name>A0ABM1RUQ0_LIMPO</name>
<evidence type="ECO:0000256" key="1">
    <source>
        <dbReference type="ARBA" id="ARBA00022729"/>
    </source>
</evidence>
<keyword evidence="2" id="KW-1015">Disulfide bond</keyword>
<dbReference type="Proteomes" id="UP000694941">
    <property type="component" value="Unplaced"/>
</dbReference>
<dbReference type="InterPro" id="IPR039942">
    <property type="entry name" value="SBSPO"/>
</dbReference>
<evidence type="ECO:0000256" key="2">
    <source>
        <dbReference type="ARBA" id="ARBA00023157"/>
    </source>
</evidence>
<dbReference type="InterPro" id="IPR001212">
    <property type="entry name" value="Somatomedin_B_dom"/>
</dbReference>
<sequence length="166" mass="18499">ERLIDGNTLQLRSYLAITSGGSHSNGARPGNSISTTTSIYEARGSCREANLCCPGRDSSCVVQKTPINTIKEDLDDKPCYCDHACMKLGDCCHDFKESCRVIDCEVTDWKPWSKCDVDCGPGMMTRERLIRQEPRNGGKRCPEVVQKRGCLGNKCEAYNQQDNARR</sequence>
<dbReference type="InterPro" id="IPR044004">
    <property type="entry name" value="TSP1_spondin_dom"/>
</dbReference>
<dbReference type="PANTHER" id="PTHR20920:SF5">
    <property type="entry name" value="SMB DOMAIN-CONTAINING PROTEIN"/>
    <property type="match status" value="1"/>
</dbReference>
<dbReference type="SUPFAM" id="SSF82895">
    <property type="entry name" value="TSP-1 type 1 repeat"/>
    <property type="match status" value="1"/>
</dbReference>
<dbReference type="InterPro" id="IPR000884">
    <property type="entry name" value="TSP1_rpt"/>
</dbReference>
<protein>
    <submittedName>
        <fullName evidence="6">Somatomedin-B and thrombospondin type-1 domain-containing protein-like</fullName>
    </submittedName>
</protein>
<feature type="non-terminal residue" evidence="6">
    <location>
        <position position="1"/>
    </location>
</feature>
<dbReference type="PANTHER" id="PTHR20920">
    <property type="entry name" value="RPE-SPONDIN"/>
    <property type="match status" value="1"/>
</dbReference>
<dbReference type="Gene3D" id="4.10.410.20">
    <property type="match status" value="1"/>
</dbReference>
<dbReference type="PROSITE" id="PS00524">
    <property type="entry name" value="SMB_1"/>
    <property type="match status" value="1"/>
</dbReference>
<dbReference type="SUPFAM" id="SSF90188">
    <property type="entry name" value="Somatomedin B domain"/>
    <property type="match status" value="1"/>
</dbReference>
<keyword evidence="5" id="KW-1185">Reference proteome</keyword>
<organism evidence="5 6">
    <name type="scientific">Limulus polyphemus</name>
    <name type="common">Atlantic horseshoe crab</name>
    <dbReference type="NCBI Taxonomy" id="6850"/>
    <lineage>
        <taxon>Eukaryota</taxon>
        <taxon>Metazoa</taxon>
        <taxon>Ecdysozoa</taxon>
        <taxon>Arthropoda</taxon>
        <taxon>Chelicerata</taxon>
        <taxon>Merostomata</taxon>
        <taxon>Xiphosura</taxon>
        <taxon>Limulidae</taxon>
        <taxon>Limulus</taxon>
    </lineage>
</organism>
<dbReference type="InterPro" id="IPR036383">
    <property type="entry name" value="TSP1_rpt_sf"/>
</dbReference>
<dbReference type="GeneID" id="111083124"/>
<keyword evidence="3" id="KW-0325">Glycoprotein</keyword>
<dbReference type="Gene3D" id="2.20.100.10">
    <property type="entry name" value="Thrombospondin type-1 (TSP1) repeat"/>
    <property type="match status" value="1"/>
</dbReference>
<feature type="non-terminal residue" evidence="6">
    <location>
        <position position="166"/>
    </location>
</feature>
<feature type="domain" description="SMB" evidence="4">
    <location>
        <begin position="48"/>
        <end position="107"/>
    </location>
</feature>
<gene>
    <name evidence="6" type="primary">LOC111083124</name>
</gene>
<proteinExistence type="predicted"/>
<evidence type="ECO:0000313" key="5">
    <source>
        <dbReference type="Proteomes" id="UP000694941"/>
    </source>
</evidence>
<dbReference type="Pfam" id="PF19028">
    <property type="entry name" value="TSP1_spondin"/>
    <property type="match status" value="1"/>
</dbReference>
<dbReference type="SMART" id="SM00209">
    <property type="entry name" value="TSP1"/>
    <property type="match status" value="1"/>
</dbReference>
<reference evidence="6" key="1">
    <citation type="submission" date="2025-08" db="UniProtKB">
        <authorList>
            <consortium name="RefSeq"/>
        </authorList>
    </citation>
    <scope>IDENTIFICATION</scope>
    <source>
        <tissue evidence="6">Muscle</tissue>
    </source>
</reference>